<dbReference type="OrthoDB" id="4217093at2"/>
<evidence type="ECO:0000313" key="1">
    <source>
        <dbReference type="EMBL" id="GAT67834.1"/>
    </source>
</evidence>
<reference evidence="1 2" key="1">
    <citation type="journal article" date="2016" name="Genome Announc.">
        <title>Draft Genome Sequence of Planomonospora sphaerica JCM9374, a Rare Actinomycete.</title>
        <authorList>
            <person name="Dohra H."/>
            <person name="Suzuki T."/>
            <person name="Inoue Y."/>
            <person name="Kodani S."/>
        </authorList>
    </citation>
    <scope>NUCLEOTIDE SEQUENCE [LARGE SCALE GENOMIC DNA]</scope>
    <source>
        <strain evidence="1 2">JCM 9374</strain>
    </source>
</reference>
<comment type="caution">
    <text evidence="1">The sequence shown here is derived from an EMBL/GenBank/DDBJ whole genome shotgun (WGS) entry which is preliminary data.</text>
</comment>
<dbReference type="RefSeq" id="WP_068897890.1">
    <property type="nucleotide sequence ID" value="NZ_BDCX01000008.1"/>
</dbReference>
<organism evidence="1 2">
    <name type="scientific">Planomonospora sphaerica</name>
    <dbReference type="NCBI Taxonomy" id="161355"/>
    <lineage>
        <taxon>Bacteria</taxon>
        <taxon>Bacillati</taxon>
        <taxon>Actinomycetota</taxon>
        <taxon>Actinomycetes</taxon>
        <taxon>Streptosporangiales</taxon>
        <taxon>Streptosporangiaceae</taxon>
        <taxon>Planomonospora</taxon>
    </lineage>
</organism>
<dbReference type="InterPro" id="IPR016024">
    <property type="entry name" value="ARM-type_fold"/>
</dbReference>
<dbReference type="SUPFAM" id="SSF48371">
    <property type="entry name" value="ARM repeat"/>
    <property type="match status" value="1"/>
</dbReference>
<keyword evidence="2" id="KW-1185">Reference proteome</keyword>
<evidence type="ECO:0008006" key="3">
    <source>
        <dbReference type="Google" id="ProtNLM"/>
    </source>
</evidence>
<dbReference type="InterPro" id="IPR011989">
    <property type="entry name" value="ARM-like"/>
</dbReference>
<name>A0A171D989_9ACTN</name>
<proteinExistence type="predicted"/>
<reference evidence="2" key="2">
    <citation type="submission" date="2016-04" db="EMBL/GenBank/DDBJ databases">
        <title>Planomonospora sphaerica JCM9374 whole genome shotgun sequence.</title>
        <authorList>
            <person name="Suzuki T."/>
            <person name="Dohra H."/>
            <person name="Kodani S."/>
        </authorList>
    </citation>
    <scope>NUCLEOTIDE SEQUENCE [LARGE SCALE GENOMIC DNA]</scope>
    <source>
        <strain evidence="2">JCM 9374</strain>
    </source>
</reference>
<dbReference type="AlphaFoldDB" id="A0A171D989"/>
<accession>A0A171D989</accession>
<evidence type="ECO:0000313" key="2">
    <source>
        <dbReference type="Proteomes" id="UP000077701"/>
    </source>
</evidence>
<sequence length="206" mass="22677">MALTFDEAIERLTDRAAPRRLSGARRLRRLADPAAGPVLLDALRREVDGPRTWETLYNLVMALGSCDHRAAAPYLYELARHPFTATAVHTAVGDALVRLDREHHDDPGPIHRCLDTGNESLLDGAFRAMAMLRMVPDDAVIGRILDFLAPRPPEDGLRFWPAAAAAGWHGEAVRTFLTGCAAGPREDVAEAAAYSLTGRYKTYRHL</sequence>
<dbReference type="EMBL" id="BDCX01000008">
    <property type="protein sequence ID" value="GAT67834.1"/>
    <property type="molecule type" value="Genomic_DNA"/>
</dbReference>
<gene>
    <name evidence="1" type="ORF">PS9374_03494</name>
</gene>
<dbReference type="Proteomes" id="UP000077701">
    <property type="component" value="Unassembled WGS sequence"/>
</dbReference>
<dbReference type="Gene3D" id="1.25.10.10">
    <property type="entry name" value="Leucine-rich Repeat Variant"/>
    <property type="match status" value="1"/>
</dbReference>
<protein>
    <recommendedName>
        <fullName evidence="3">HEAT repeat domain-containing protein</fullName>
    </recommendedName>
</protein>